<dbReference type="HAMAP" id="MF_00163">
    <property type="entry name" value="Pep_deformylase"/>
    <property type="match status" value="1"/>
</dbReference>
<reference evidence="6 7" key="1">
    <citation type="submission" date="2015-07" db="EMBL/GenBank/DDBJ databases">
        <title>Genome analysis of myxobacterium Chondromyces crocatus Cm c5 reveals a high potential for natural compound synthesis and the genetic basis for the loss of fruiting body formation.</title>
        <authorList>
            <person name="Zaburannyi N."/>
            <person name="Bunk B."/>
            <person name="Maier J."/>
            <person name="Overmann J."/>
            <person name="Mueller R."/>
        </authorList>
    </citation>
    <scope>NUCLEOTIDE SEQUENCE [LARGE SCALE GENOMIC DNA]</scope>
    <source>
        <strain evidence="6 7">Cm c5</strain>
    </source>
</reference>
<dbReference type="KEGG" id="ccro:CMC5_004880"/>
<keyword evidence="3 5" id="KW-0378">Hydrolase</keyword>
<organism evidence="6 7">
    <name type="scientific">Chondromyces crocatus</name>
    <dbReference type="NCBI Taxonomy" id="52"/>
    <lineage>
        <taxon>Bacteria</taxon>
        <taxon>Pseudomonadati</taxon>
        <taxon>Myxococcota</taxon>
        <taxon>Polyangia</taxon>
        <taxon>Polyangiales</taxon>
        <taxon>Polyangiaceae</taxon>
        <taxon>Chondromyces</taxon>
    </lineage>
</organism>
<dbReference type="PANTHER" id="PTHR10458">
    <property type="entry name" value="PEPTIDE DEFORMYLASE"/>
    <property type="match status" value="1"/>
</dbReference>
<sequence>MTRQPERAWYAFGVTLLKIAQIGHPILRQRAREVTQEELASEATQRFIDDLIATMRDANGAGLAATQVHEPVRIVAVEVENNPRYPYKPKIPLTVVVNPVIEKLTEETFENYEGCLSVPNLRGVVERHVEIRLTGWDREGKPIDRLYRGLSAGTFQHETDHLDGVLFVDRVKDPRTLCTWAEFDRYHKQAFVERIVPFVRRTEG</sequence>
<dbReference type="AlphaFoldDB" id="A0A0K1E672"/>
<dbReference type="PANTHER" id="PTHR10458:SF22">
    <property type="entry name" value="PEPTIDE DEFORMYLASE"/>
    <property type="match status" value="1"/>
</dbReference>
<dbReference type="InterPro" id="IPR023635">
    <property type="entry name" value="Peptide_deformylase"/>
</dbReference>
<feature type="binding site" evidence="5">
    <location>
        <position position="157"/>
    </location>
    <ligand>
        <name>Fe cation</name>
        <dbReference type="ChEBI" id="CHEBI:24875"/>
    </ligand>
</feature>
<dbReference type="NCBIfam" id="NF001159">
    <property type="entry name" value="PRK00150.1-3"/>
    <property type="match status" value="1"/>
</dbReference>
<dbReference type="EMBL" id="CP012159">
    <property type="protein sequence ID" value="AKT36375.1"/>
    <property type="molecule type" value="Genomic_DNA"/>
</dbReference>
<evidence type="ECO:0000256" key="1">
    <source>
        <dbReference type="ARBA" id="ARBA00010759"/>
    </source>
</evidence>
<proteinExistence type="inferred from homology"/>
<dbReference type="PRINTS" id="PR01576">
    <property type="entry name" value="PDEFORMYLASE"/>
</dbReference>
<comment type="function">
    <text evidence="5">Removes the formyl group from the N-terminal Met of newly synthesized proteins. Requires at least a dipeptide for an efficient rate of reaction. N-terminal L-methionine is a prerequisite for activity but the enzyme has broad specificity at other positions.</text>
</comment>
<dbReference type="EC" id="3.5.1.88" evidence="5"/>
<dbReference type="Gene3D" id="3.90.45.10">
    <property type="entry name" value="Peptide deformylase"/>
    <property type="match status" value="1"/>
</dbReference>
<evidence type="ECO:0000313" key="6">
    <source>
        <dbReference type="EMBL" id="AKT36375.1"/>
    </source>
</evidence>
<comment type="catalytic activity">
    <reaction evidence="5">
        <text>N-terminal N-formyl-L-methionyl-[peptide] + H2O = N-terminal L-methionyl-[peptide] + formate</text>
        <dbReference type="Rhea" id="RHEA:24420"/>
        <dbReference type="Rhea" id="RHEA-COMP:10639"/>
        <dbReference type="Rhea" id="RHEA-COMP:10640"/>
        <dbReference type="ChEBI" id="CHEBI:15377"/>
        <dbReference type="ChEBI" id="CHEBI:15740"/>
        <dbReference type="ChEBI" id="CHEBI:49298"/>
        <dbReference type="ChEBI" id="CHEBI:64731"/>
        <dbReference type="EC" id="3.5.1.88"/>
    </reaction>
</comment>
<feature type="binding site" evidence="5">
    <location>
        <position position="115"/>
    </location>
    <ligand>
        <name>Fe cation</name>
        <dbReference type="ChEBI" id="CHEBI:24875"/>
    </ligand>
</feature>
<dbReference type="SUPFAM" id="SSF56420">
    <property type="entry name" value="Peptide deformylase"/>
    <property type="match status" value="1"/>
</dbReference>
<name>A0A0K1E672_CHOCO</name>
<dbReference type="Proteomes" id="UP000067626">
    <property type="component" value="Chromosome"/>
</dbReference>
<dbReference type="PIRSF" id="PIRSF004749">
    <property type="entry name" value="Pep_def"/>
    <property type="match status" value="1"/>
</dbReference>
<keyword evidence="7" id="KW-1185">Reference proteome</keyword>
<dbReference type="GO" id="GO:0046872">
    <property type="term" value="F:metal ion binding"/>
    <property type="evidence" value="ECO:0007669"/>
    <property type="project" value="UniProtKB-KW"/>
</dbReference>
<dbReference type="GO" id="GO:0006412">
    <property type="term" value="P:translation"/>
    <property type="evidence" value="ECO:0007669"/>
    <property type="project" value="UniProtKB-UniRule"/>
</dbReference>
<feature type="active site" evidence="5">
    <location>
        <position position="158"/>
    </location>
</feature>
<gene>
    <name evidence="5 6" type="primary">def</name>
    <name evidence="6" type="ORF">CMC5_004880</name>
</gene>
<keyword evidence="2 5" id="KW-0479">Metal-binding</keyword>
<feature type="binding site" evidence="5">
    <location>
        <position position="161"/>
    </location>
    <ligand>
        <name>Fe cation</name>
        <dbReference type="ChEBI" id="CHEBI:24875"/>
    </ligand>
</feature>
<dbReference type="FunFam" id="3.90.45.10:FF:000003">
    <property type="entry name" value="Peptide deformylase"/>
    <property type="match status" value="1"/>
</dbReference>
<dbReference type="InterPro" id="IPR036821">
    <property type="entry name" value="Peptide_deformylase_sf"/>
</dbReference>
<protein>
    <recommendedName>
        <fullName evidence="5">Peptide deformylase</fullName>
        <shortName evidence="5">PDF</shortName>
        <ecNumber evidence="5">3.5.1.88</ecNumber>
    </recommendedName>
    <alternativeName>
        <fullName evidence="5">Polypeptide deformylase</fullName>
    </alternativeName>
</protein>
<dbReference type="PATRIC" id="fig|52.7.peg.520"/>
<evidence type="ECO:0000313" key="7">
    <source>
        <dbReference type="Proteomes" id="UP000067626"/>
    </source>
</evidence>
<evidence type="ECO:0000256" key="2">
    <source>
        <dbReference type="ARBA" id="ARBA00022723"/>
    </source>
</evidence>
<keyword evidence="5" id="KW-0408">Iron</keyword>
<dbReference type="GO" id="GO:0042586">
    <property type="term" value="F:peptide deformylase activity"/>
    <property type="evidence" value="ECO:0007669"/>
    <property type="project" value="UniProtKB-UniRule"/>
</dbReference>
<dbReference type="STRING" id="52.CMC5_004880"/>
<evidence type="ECO:0000256" key="5">
    <source>
        <dbReference type="HAMAP-Rule" id="MF_00163"/>
    </source>
</evidence>
<keyword evidence="4 5" id="KW-0648">Protein biosynthesis</keyword>
<dbReference type="Pfam" id="PF01327">
    <property type="entry name" value="Pep_deformylase"/>
    <property type="match status" value="1"/>
</dbReference>
<dbReference type="CDD" id="cd00487">
    <property type="entry name" value="Pep_deformylase"/>
    <property type="match status" value="1"/>
</dbReference>
<accession>A0A0K1E672</accession>
<comment type="similarity">
    <text evidence="1 5">Belongs to the polypeptide deformylase family.</text>
</comment>
<evidence type="ECO:0000256" key="3">
    <source>
        <dbReference type="ARBA" id="ARBA00022801"/>
    </source>
</evidence>
<evidence type="ECO:0000256" key="4">
    <source>
        <dbReference type="ARBA" id="ARBA00022917"/>
    </source>
</evidence>
<dbReference type="NCBIfam" id="TIGR00079">
    <property type="entry name" value="pept_deformyl"/>
    <property type="match status" value="1"/>
</dbReference>
<comment type="cofactor">
    <cofactor evidence="5">
        <name>Fe(2+)</name>
        <dbReference type="ChEBI" id="CHEBI:29033"/>
    </cofactor>
    <text evidence="5">Binds 1 Fe(2+) ion.</text>
</comment>